<evidence type="ECO:0000256" key="7">
    <source>
        <dbReference type="ARBA" id="ARBA00022756"/>
    </source>
</evidence>
<protein>
    <recommendedName>
        <fullName evidence="5">8-amino-7-oxononanoate synthase</fullName>
        <ecNumber evidence="5">2.3.1.47</ecNumber>
    </recommendedName>
    <alternativeName>
        <fullName evidence="9">7-keto-8-amino-pelargonic acid synthase</fullName>
    </alternativeName>
    <alternativeName>
        <fullName evidence="10">8-amino-7-ketopelargonate synthase</fullName>
    </alternativeName>
</protein>
<dbReference type="GO" id="GO:0008710">
    <property type="term" value="F:8-amino-7-oxononanoate synthase activity"/>
    <property type="evidence" value="ECO:0007669"/>
    <property type="project" value="UniProtKB-EC"/>
</dbReference>
<dbReference type="Gene3D" id="3.90.1150.10">
    <property type="entry name" value="Aspartate Aminotransferase, domain 1"/>
    <property type="match status" value="1"/>
</dbReference>
<dbReference type="PROSITE" id="PS00599">
    <property type="entry name" value="AA_TRANSFER_CLASS_2"/>
    <property type="match status" value="1"/>
</dbReference>
<keyword evidence="8 12" id="KW-0663">Pyridoxal phosphate</keyword>
<feature type="domain" description="Aminotransferase class I/classII large" evidence="13">
    <location>
        <begin position="33"/>
        <end position="367"/>
    </location>
</feature>
<evidence type="ECO:0000256" key="9">
    <source>
        <dbReference type="ARBA" id="ARBA00032610"/>
    </source>
</evidence>
<dbReference type="RefSeq" id="WP_281793246.1">
    <property type="nucleotide sequence ID" value="NZ_BSDR01000001.1"/>
</dbReference>
<dbReference type="EMBL" id="BSDR01000001">
    <property type="protein sequence ID" value="GLI33966.1"/>
    <property type="molecule type" value="Genomic_DNA"/>
</dbReference>
<dbReference type="AlphaFoldDB" id="A0A9W6FTR7"/>
<evidence type="ECO:0000256" key="1">
    <source>
        <dbReference type="ARBA" id="ARBA00001933"/>
    </source>
</evidence>
<dbReference type="EC" id="2.3.1.47" evidence="5"/>
<proteinExistence type="inferred from homology"/>
<evidence type="ECO:0000256" key="2">
    <source>
        <dbReference type="ARBA" id="ARBA00004746"/>
    </source>
</evidence>
<dbReference type="InterPro" id="IPR015424">
    <property type="entry name" value="PyrdxlP-dep_Trfase"/>
</dbReference>
<comment type="caution">
    <text evidence="14">The sequence shown here is derived from an EMBL/GenBank/DDBJ whole genome shotgun (WGS) entry which is preliminary data.</text>
</comment>
<keyword evidence="6" id="KW-0808">Transferase</keyword>
<dbReference type="GO" id="GO:0030170">
    <property type="term" value="F:pyridoxal phosphate binding"/>
    <property type="evidence" value="ECO:0007669"/>
    <property type="project" value="InterPro"/>
</dbReference>
<dbReference type="SUPFAM" id="SSF53383">
    <property type="entry name" value="PLP-dependent transferases"/>
    <property type="match status" value="1"/>
</dbReference>
<evidence type="ECO:0000313" key="15">
    <source>
        <dbReference type="Proteomes" id="UP001144372"/>
    </source>
</evidence>
<name>A0A9W6FTR7_9BACT</name>
<evidence type="ECO:0000256" key="11">
    <source>
        <dbReference type="ARBA" id="ARBA00047715"/>
    </source>
</evidence>
<dbReference type="PANTHER" id="PTHR13693:SF100">
    <property type="entry name" value="8-AMINO-7-OXONONANOATE SYNTHASE"/>
    <property type="match status" value="1"/>
</dbReference>
<evidence type="ECO:0000256" key="5">
    <source>
        <dbReference type="ARBA" id="ARBA00013187"/>
    </source>
</evidence>
<evidence type="ECO:0000256" key="3">
    <source>
        <dbReference type="ARBA" id="ARBA00010008"/>
    </source>
</evidence>
<dbReference type="InterPro" id="IPR015422">
    <property type="entry name" value="PyrdxlP-dep_Trfase_small"/>
</dbReference>
<evidence type="ECO:0000313" key="14">
    <source>
        <dbReference type="EMBL" id="GLI33966.1"/>
    </source>
</evidence>
<evidence type="ECO:0000256" key="6">
    <source>
        <dbReference type="ARBA" id="ARBA00022679"/>
    </source>
</evidence>
<dbReference type="Pfam" id="PF00155">
    <property type="entry name" value="Aminotran_1_2"/>
    <property type="match status" value="1"/>
</dbReference>
<keyword evidence="15" id="KW-1185">Reference proteome</keyword>
<comment type="subunit">
    <text evidence="4">Homodimer.</text>
</comment>
<dbReference type="InterPro" id="IPR015421">
    <property type="entry name" value="PyrdxlP-dep_Trfase_major"/>
</dbReference>
<evidence type="ECO:0000256" key="4">
    <source>
        <dbReference type="ARBA" id="ARBA00011738"/>
    </source>
</evidence>
<dbReference type="Gene3D" id="3.40.640.10">
    <property type="entry name" value="Type I PLP-dependent aspartate aminotransferase-like (Major domain)"/>
    <property type="match status" value="1"/>
</dbReference>
<evidence type="ECO:0000256" key="12">
    <source>
        <dbReference type="RuleBase" id="RU003693"/>
    </source>
</evidence>
<dbReference type="Proteomes" id="UP001144372">
    <property type="component" value="Unassembled WGS sequence"/>
</dbReference>
<comment type="pathway">
    <text evidence="2">Cofactor biosynthesis; biotin biosynthesis.</text>
</comment>
<accession>A0A9W6FTR7</accession>
<evidence type="ECO:0000259" key="13">
    <source>
        <dbReference type="Pfam" id="PF00155"/>
    </source>
</evidence>
<dbReference type="InterPro" id="IPR001917">
    <property type="entry name" value="Aminotrans_II_pyridoxalP_BS"/>
</dbReference>
<sequence>MKSIEERAQKLCRDFQTKGVFRRLPPDDVHLRLNLASNDYLGIVRRGLLRPSLTKHASRCGTGGGSSRLVFGNTRAHRILEEKLADHFEYEAALVFTSGFMANYGLCSALRELADVVLIDKRVHASVVDGLMQSMGGKCEIKSFKHNDAEHYRHLSERFKGREMATITESLFSMTGHVCNRGVIEEAGQRGFLIVDEAHSLGAVKSRGKAIFGKAAGADITIGTFGKAFGCVGGFILCSAPVHTFLVNRCRSFIFTTALPEVYAAVGTDAIDLVAGMDEEREKLAALANYLRTQLTSSGFRVSGDAHILAIYCKGAEEAVEISRRLGERGIALYAVRAPTVPPKEILLRVSLNGTLDRADLDFLLEELQKLKREHPHLFEEDDCSPLLRQLPLSF</sequence>
<comment type="similarity">
    <text evidence="3">Belongs to the class-II pyridoxal-phosphate-dependent aminotransferase family. BioF subfamily.</text>
</comment>
<gene>
    <name evidence="14" type="primary">bioF</name>
    <name evidence="14" type="ORF">DAMNIGENAA_13990</name>
</gene>
<dbReference type="InterPro" id="IPR050087">
    <property type="entry name" value="AON_synthase_class-II"/>
</dbReference>
<reference evidence="14" key="1">
    <citation type="submission" date="2022-12" db="EMBL/GenBank/DDBJ databases">
        <title>Reference genome sequencing for broad-spectrum identification of bacterial and archaeal isolates by mass spectrometry.</title>
        <authorList>
            <person name="Sekiguchi Y."/>
            <person name="Tourlousse D.M."/>
        </authorList>
    </citation>
    <scope>NUCLEOTIDE SEQUENCE</scope>
    <source>
        <strain evidence="14">ASRB1</strain>
    </source>
</reference>
<dbReference type="GO" id="GO:0009102">
    <property type="term" value="P:biotin biosynthetic process"/>
    <property type="evidence" value="ECO:0007669"/>
    <property type="project" value="UniProtKB-KW"/>
</dbReference>
<organism evidence="14 15">
    <name type="scientific">Desulforhabdus amnigena</name>
    <dbReference type="NCBI Taxonomy" id="40218"/>
    <lineage>
        <taxon>Bacteria</taxon>
        <taxon>Pseudomonadati</taxon>
        <taxon>Thermodesulfobacteriota</taxon>
        <taxon>Syntrophobacteria</taxon>
        <taxon>Syntrophobacterales</taxon>
        <taxon>Syntrophobacteraceae</taxon>
        <taxon>Desulforhabdus</taxon>
    </lineage>
</organism>
<dbReference type="InterPro" id="IPR004839">
    <property type="entry name" value="Aminotransferase_I/II_large"/>
</dbReference>
<evidence type="ECO:0000256" key="10">
    <source>
        <dbReference type="ARBA" id="ARBA00033381"/>
    </source>
</evidence>
<comment type="catalytic activity">
    <reaction evidence="11">
        <text>6-carboxyhexanoyl-[ACP] + L-alanine + H(+) = (8S)-8-amino-7-oxononanoate + holo-[ACP] + CO2</text>
        <dbReference type="Rhea" id="RHEA:42288"/>
        <dbReference type="Rhea" id="RHEA-COMP:9685"/>
        <dbReference type="Rhea" id="RHEA-COMP:9955"/>
        <dbReference type="ChEBI" id="CHEBI:15378"/>
        <dbReference type="ChEBI" id="CHEBI:16526"/>
        <dbReference type="ChEBI" id="CHEBI:57972"/>
        <dbReference type="ChEBI" id="CHEBI:64479"/>
        <dbReference type="ChEBI" id="CHEBI:78846"/>
        <dbReference type="ChEBI" id="CHEBI:149468"/>
        <dbReference type="EC" id="2.3.1.47"/>
    </reaction>
</comment>
<comment type="cofactor">
    <cofactor evidence="1 12">
        <name>pyridoxal 5'-phosphate</name>
        <dbReference type="ChEBI" id="CHEBI:597326"/>
    </cofactor>
</comment>
<dbReference type="PANTHER" id="PTHR13693">
    <property type="entry name" value="CLASS II AMINOTRANSFERASE/8-AMINO-7-OXONONANOATE SYNTHASE"/>
    <property type="match status" value="1"/>
</dbReference>
<evidence type="ECO:0000256" key="8">
    <source>
        <dbReference type="ARBA" id="ARBA00022898"/>
    </source>
</evidence>
<keyword evidence="7" id="KW-0093">Biotin biosynthesis</keyword>